<sequence length="422" mass="44673">MNLRGGERSPPLIHPSRLTRVWLYKKKMPSSGHRREHRRHRGEEKLRSRNAAAEPPRQYRGRSRDSSLSEEVSVSPSKSMNNVPSLPSRSEETYYTNASTTRSDMTLCIDQPSALAPSMRMSENDKKTTYQMKDGSLLTILDKASEGKSVSLKLVSGEQIFVERSDKGHSLMMLDRKSRVVHAVGTDWKEPESVFRASRLTSAMDSMSSWAGSAASGFGRVFSATVETVKSRDLAADSAFVSSGVQKAYSATIEAVKSRDYVEDTRNAATAVTSGLKSAGGSFKQVSKFGKPIYKHVSGGTLGMKQVNKAGKGGIWKPTWFKGAGSAALTGAVALDAYEIGSAAKQDYDAGTYDKTVVKTASVAGAWAGAIPAAAAGAFALSFIPGVGSLVGGIGGGIVGAVYGARGAEAAAKAVLPSNGNE</sequence>
<keyword evidence="3" id="KW-1185">Reference proteome</keyword>
<dbReference type="Proteomes" id="UP000005239">
    <property type="component" value="Unassembled WGS sequence"/>
</dbReference>
<protein>
    <submittedName>
        <fullName evidence="2">Uncharacterized protein</fullName>
    </submittedName>
</protein>
<accession>A0A8R1UW29</accession>
<evidence type="ECO:0000313" key="2">
    <source>
        <dbReference type="EnsemblMetazoa" id="PPA42073.1"/>
    </source>
</evidence>
<dbReference type="PANTHER" id="PTHR21525">
    <property type="entry name" value="MOTILE SPERM PROTEIN"/>
    <property type="match status" value="1"/>
</dbReference>
<proteinExistence type="predicted"/>
<dbReference type="EnsemblMetazoa" id="PPA42073.1">
    <property type="protein sequence ID" value="PPA42073.1"/>
    <property type="gene ID" value="WBGene00280442"/>
</dbReference>
<reference evidence="2" key="2">
    <citation type="submission" date="2022-06" db="UniProtKB">
        <authorList>
            <consortium name="EnsemblMetazoa"/>
        </authorList>
    </citation>
    <scope>IDENTIFICATION</scope>
    <source>
        <strain evidence="2">PS312</strain>
    </source>
</reference>
<feature type="compositionally biased region" description="Polar residues" evidence="1">
    <location>
        <begin position="80"/>
        <end position="98"/>
    </location>
</feature>
<gene>
    <name evidence="2" type="primary">WBGene00280442</name>
</gene>
<feature type="compositionally biased region" description="Low complexity" evidence="1">
    <location>
        <begin position="69"/>
        <end position="79"/>
    </location>
</feature>
<dbReference type="PANTHER" id="PTHR21525:SF9">
    <property type="entry name" value="CHANNEL_COLICIN DOMAIN-CONTAINING PROTEIN"/>
    <property type="match status" value="1"/>
</dbReference>
<feature type="compositionally biased region" description="Basic residues" evidence="1">
    <location>
        <begin position="24"/>
        <end position="40"/>
    </location>
</feature>
<name>A0A2A6C025_PRIPA</name>
<organism evidence="2 3">
    <name type="scientific">Pristionchus pacificus</name>
    <name type="common">Parasitic nematode worm</name>
    <dbReference type="NCBI Taxonomy" id="54126"/>
    <lineage>
        <taxon>Eukaryota</taxon>
        <taxon>Metazoa</taxon>
        <taxon>Ecdysozoa</taxon>
        <taxon>Nematoda</taxon>
        <taxon>Chromadorea</taxon>
        <taxon>Rhabditida</taxon>
        <taxon>Rhabditina</taxon>
        <taxon>Diplogasteromorpha</taxon>
        <taxon>Diplogasteroidea</taxon>
        <taxon>Neodiplogasteridae</taxon>
        <taxon>Pristionchus</taxon>
    </lineage>
</organism>
<feature type="region of interest" description="Disordered" evidence="1">
    <location>
        <begin position="24"/>
        <end position="98"/>
    </location>
</feature>
<accession>A0A2A6C025</accession>
<evidence type="ECO:0000256" key="1">
    <source>
        <dbReference type="SAM" id="MobiDB-lite"/>
    </source>
</evidence>
<dbReference type="AlphaFoldDB" id="A0A2A6C025"/>
<reference evidence="3" key="1">
    <citation type="journal article" date="2008" name="Nat. Genet.">
        <title>The Pristionchus pacificus genome provides a unique perspective on nematode lifestyle and parasitism.</title>
        <authorList>
            <person name="Dieterich C."/>
            <person name="Clifton S.W."/>
            <person name="Schuster L.N."/>
            <person name="Chinwalla A."/>
            <person name="Delehaunty K."/>
            <person name="Dinkelacker I."/>
            <person name="Fulton L."/>
            <person name="Fulton R."/>
            <person name="Godfrey J."/>
            <person name="Minx P."/>
            <person name="Mitreva M."/>
            <person name="Roeseler W."/>
            <person name="Tian H."/>
            <person name="Witte H."/>
            <person name="Yang S.P."/>
            <person name="Wilson R.K."/>
            <person name="Sommer R.J."/>
        </authorList>
    </citation>
    <scope>NUCLEOTIDE SEQUENCE [LARGE SCALE GENOMIC DNA]</scope>
    <source>
        <strain evidence="3">PS312</strain>
    </source>
</reference>
<evidence type="ECO:0000313" key="3">
    <source>
        <dbReference type="Proteomes" id="UP000005239"/>
    </source>
</evidence>